<dbReference type="Gene3D" id="3.40.630.30">
    <property type="match status" value="1"/>
</dbReference>
<dbReference type="Pfam" id="PF00583">
    <property type="entry name" value="Acetyltransf_1"/>
    <property type="match status" value="1"/>
</dbReference>
<dbReference type="PROSITE" id="PS51186">
    <property type="entry name" value="GNAT"/>
    <property type="match status" value="1"/>
</dbReference>
<dbReference type="InterPro" id="IPR000182">
    <property type="entry name" value="GNAT_dom"/>
</dbReference>
<dbReference type="Proteomes" id="UP000248146">
    <property type="component" value="Unassembled WGS sequence"/>
</dbReference>
<accession>A0A2V4KF46</accession>
<dbReference type="AlphaFoldDB" id="A0A2V4KF46"/>
<comment type="caution">
    <text evidence="4">The sequence shown here is derived from an EMBL/GenBank/DDBJ whole genome shotgun (WGS) entry which is preliminary data.</text>
</comment>
<dbReference type="InterPro" id="IPR050832">
    <property type="entry name" value="Bact_Acetyltransf"/>
</dbReference>
<dbReference type="RefSeq" id="WP_110683990.1">
    <property type="nucleotide sequence ID" value="NZ_QJRX01000011.1"/>
</dbReference>
<dbReference type="OrthoDB" id="9792929at2"/>
<gene>
    <name evidence="4" type="ORF">DMO17_18685</name>
</gene>
<evidence type="ECO:0000313" key="4">
    <source>
        <dbReference type="EMBL" id="PYC20225.1"/>
    </source>
</evidence>
<dbReference type="PANTHER" id="PTHR43877:SF2">
    <property type="entry name" value="AMINOALKYLPHOSPHONATE N-ACETYLTRANSFERASE-RELATED"/>
    <property type="match status" value="1"/>
</dbReference>
<sequence length="152" mass="16340">MTLTVSRAGIDDIDAVCSLFSGYLAFYGVERDAGAVRDYLAARLGANESVIFLCSDGAGRNVGFAQLYPSFSSLGLQRIWILNDLFVEEAKRGLGGGLALVLAAQGFVVRNGQQRLVLETAVDNAAAQALYERCGFELSTGFHSYCWTAPRS</sequence>
<organism evidence="4 5">
    <name type="scientific">Aquipseudomonas alcaligenes</name>
    <name type="common">Pseudomonas alcaligenes</name>
    <dbReference type="NCBI Taxonomy" id="43263"/>
    <lineage>
        <taxon>Bacteria</taxon>
        <taxon>Pseudomonadati</taxon>
        <taxon>Pseudomonadota</taxon>
        <taxon>Gammaproteobacteria</taxon>
        <taxon>Pseudomonadales</taxon>
        <taxon>Pseudomonadaceae</taxon>
        <taxon>Aquipseudomonas</taxon>
    </lineage>
</organism>
<evidence type="ECO:0000259" key="3">
    <source>
        <dbReference type="PROSITE" id="PS51186"/>
    </source>
</evidence>
<dbReference type="GO" id="GO:0016747">
    <property type="term" value="F:acyltransferase activity, transferring groups other than amino-acyl groups"/>
    <property type="evidence" value="ECO:0007669"/>
    <property type="project" value="InterPro"/>
</dbReference>
<keyword evidence="1 4" id="KW-0808">Transferase</keyword>
<keyword evidence="2" id="KW-0012">Acyltransferase</keyword>
<evidence type="ECO:0000256" key="2">
    <source>
        <dbReference type="ARBA" id="ARBA00023315"/>
    </source>
</evidence>
<dbReference type="SUPFAM" id="SSF55729">
    <property type="entry name" value="Acyl-CoA N-acyltransferases (Nat)"/>
    <property type="match status" value="1"/>
</dbReference>
<proteinExistence type="predicted"/>
<reference evidence="4 5" key="1">
    <citation type="submission" date="2018-06" db="EMBL/GenBank/DDBJ databases">
        <title>Pseudomonas diversity within urban Lake Michigan freshwaters.</title>
        <authorList>
            <person name="Batrich M."/>
            <person name="Hatzopoulos T."/>
            <person name="Putonti C."/>
        </authorList>
    </citation>
    <scope>NUCLEOTIDE SEQUENCE [LARGE SCALE GENOMIC DNA]</scope>
    <source>
        <strain evidence="4 5">MB-090714</strain>
    </source>
</reference>
<dbReference type="InterPro" id="IPR016181">
    <property type="entry name" value="Acyl_CoA_acyltransferase"/>
</dbReference>
<dbReference type="EMBL" id="QJRX01000011">
    <property type="protein sequence ID" value="PYC20225.1"/>
    <property type="molecule type" value="Genomic_DNA"/>
</dbReference>
<evidence type="ECO:0000256" key="1">
    <source>
        <dbReference type="ARBA" id="ARBA00022679"/>
    </source>
</evidence>
<evidence type="ECO:0000313" key="5">
    <source>
        <dbReference type="Proteomes" id="UP000248146"/>
    </source>
</evidence>
<dbReference type="PANTHER" id="PTHR43877">
    <property type="entry name" value="AMINOALKYLPHOSPHONATE N-ACETYLTRANSFERASE-RELATED-RELATED"/>
    <property type="match status" value="1"/>
</dbReference>
<name>A0A2V4KF46_AQUAC</name>
<protein>
    <submittedName>
        <fullName evidence="4">GNAT family N-acetyltransferase</fullName>
    </submittedName>
</protein>
<feature type="domain" description="N-acetyltransferase" evidence="3">
    <location>
        <begin position="3"/>
        <end position="152"/>
    </location>
</feature>